<dbReference type="PANTHER" id="PTHR38697">
    <property type="entry name" value="NUCLEAR PORE COMPLEX PROTEIN SIMILAR TO S. CEREVISIAE NUP2 (EUROFUNG)"/>
    <property type="match status" value="1"/>
</dbReference>
<dbReference type="Pfam" id="PF00638">
    <property type="entry name" value="Ran_BP1"/>
    <property type="match status" value="1"/>
</dbReference>
<dbReference type="VEuPathDB" id="VectorBase:AFUN000923"/>
<evidence type="ECO:0000256" key="4">
    <source>
        <dbReference type="ARBA" id="ARBA00022927"/>
    </source>
</evidence>
<evidence type="ECO:0000259" key="9">
    <source>
        <dbReference type="SMART" id="SM00160"/>
    </source>
</evidence>
<comment type="subcellular location">
    <subcellularLocation>
        <location evidence="1">Nucleus</location>
        <location evidence="1">Nuclear pore complex</location>
    </subcellularLocation>
</comment>
<feature type="compositionally biased region" description="Polar residues" evidence="8">
    <location>
        <begin position="616"/>
        <end position="653"/>
    </location>
</feature>
<dbReference type="AlphaFoldDB" id="A0A182R432"/>
<feature type="region of interest" description="Disordered" evidence="8">
    <location>
        <begin position="616"/>
        <end position="661"/>
    </location>
</feature>
<dbReference type="SMART" id="SM00160">
    <property type="entry name" value="RanBD"/>
    <property type="match status" value="1"/>
</dbReference>
<dbReference type="CDD" id="cd13170">
    <property type="entry name" value="RanBD_NUP50"/>
    <property type="match status" value="1"/>
</dbReference>
<dbReference type="STRING" id="62324.A0A182R432"/>
<dbReference type="GO" id="GO:0051028">
    <property type="term" value="P:mRNA transport"/>
    <property type="evidence" value="ECO:0007669"/>
    <property type="project" value="UniProtKB-KW"/>
</dbReference>
<feature type="region of interest" description="Disordered" evidence="8">
    <location>
        <begin position="1"/>
        <end position="24"/>
    </location>
</feature>
<dbReference type="Gene3D" id="2.30.29.30">
    <property type="entry name" value="Pleckstrin-homology domain (PH domain)/Phosphotyrosine-binding domain (PTB)"/>
    <property type="match status" value="1"/>
</dbReference>
<feature type="compositionally biased region" description="Polar residues" evidence="8">
    <location>
        <begin position="1"/>
        <end position="16"/>
    </location>
</feature>
<reference evidence="10" key="1">
    <citation type="submission" date="2020-05" db="UniProtKB">
        <authorList>
            <consortium name="EnsemblMetazoa"/>
        </authorList>
    </citation>
    <scope>IDENTIFICATION</scope>
    <source>
        <strain evidence="10">FUMOZ</strain>
    </source>
</reference>
<evidence type="ECO:0000256" key="3">
    <source>
        <dbReference type="ARBA" id="ARBA00022816"/>
    </source>
</evidence>
<dbReference type="EnsemblMetazoa" id="AFUN000923-RA">
    <property type="protein sequence ID" value="AFUN000923-PA"/>
    <property type="gene ID" value="AFUN000923"/>
</dbReference>
<accession>A0A182R432</accession>
<dbReference type="SUPFAM" id="SSF50729">
    <property type="entry name" value="PH domain-like"/>
    <property type="match status" value="1"/>
</dbReference>
<dbReference type="GO" id="GO:0005643">
    <property type="term" value="C:nuclear pore"/>
    <property type="evidence" value="ECO:0007669"/>
    <property type="project" value="UniProtKB-SubCell"/>
</dbReference>
<organism evidence="10">
    <name type="scientific">Anopheles funestus</name>
    <name type="common">African malaria mosquito</name>
    <dbReference type="NCBI Taxonomy" id="62324"/>
    <lineage>
        <taxon>Eukaryota</taxon>
        <taxon>Metazoa</taxon>
        <taxon>Ecdysozoa</taxon>
        <taxon>Arthropoda</taxon>
        <taxon>Hexapoda</taxon>
        <taxon>Insecta</taxon>
        <taxon>Pterygota</taxon>
        <taxon>Neoptera</taxon>
        <taxon>Endopterygota</taxon>
        <taxon>Diptera</taxon>
        <taxon>Nematocera</taxon>
        <taxon>Culicoidea</taxon>
        <taxon>Culicidae</taxon>
        <taxon>Anophelinae</taxon>
        <taxon>Anopheles</taxon>
    </lineage>
</organism>
<keyword evidence="2" id="KW-0813">Transport</keyword>
<dbReference type="VEuPathDB" id="VectorBase:AFUN2_002605"/>
<feature type="compositionally biased region" description="Polar residues" evidence="8">
    <location>
        <begin position="456"/>
        <end position="467"/>
    </location>
</feature>
<dbReference type="InterPro" id="IPR011993">
    <property type="entry name" value="PH-like_dom_sf"/>
</dbReference>
<keyword evidence="7" id="KW-0539">Nucleus</keyword>
<evidence type="ECO:0000256" key="2">
    <source>
        <dbReference type="ARBA" id="ARBA00022448"/>
    </source>
</evidence>
<dbReference type="PANTHER" id="PTHR38697:SF1">
    <property type="entry name" value="NUCLEAR PORE COMPLEX PROTEIN SIMILAR TO S. CEREVISIAE NUP2 (EUROFUNG)"/>
    <property type="match status" value="1"/>
</dbReference>
<sequence length="909" mass="93283">MAKRGPQSSLNHLNWNETDEPEEMGEFAKASDDVLKQRVIKKARRRVATDAADSTAPAASTSVFGAFKGFASTPVAKSVDKPDGAPTFSFLSSLGAAKTNGNGTATVSSSGADSGAAGSTKPMFSFGSNQGTIATSDASKKMFTFGTPSALKADSTEGAKNASSTSSGFGISSSKDGDKDSGKGLFSFTNTTANPINAGATPTFSFGSVAAKTTDSTKPEKNFTFGSPIGSKNADSDKTTKQPTFSFGTVAAKTGPEETEKKSLTFGAPVAAKDTSLNAASSTGMFSFGSNAGKSDAGGDAEKKMFTFGSSPAAAKDASNSLAKGTFSFGSVATKSDSSETERKTFAFGGSPASSKESASAAPLKSMFSFGSNATKPVAPVELSDKPTVTFGSPAGMKNTSASSLASPKGTFSFGSIPTKTNTDDGAEVKKTPFSFGSVASGAKDTAVTSPKATFSFGLSQSTNSDTGVKPSPPKPAESEKKTFSFGVTSPSKETTDKSKTTFATPKENSEDTLKKMFSFASSTATPKGADAGKKGEEKKSPLAPFATITKPAAVAPVAPKSTVTQGDKSGNIIALNKSFIAWITEKCKENAYCSLLPVFKSYETYFAEIMEMEQSSTTNSEAAKSSGTSKSDTPIEKPTQTAAVSANKPSDQISKEPEKAKEKTGFFFGTSAAKESATTLKPVAPTAAPATAGFMFGGTTKPLTFGGFSTAANTANTTAATSNLSSVSTTSPSFFAGASTFASKALSPGGFTFGGVTKPPVPDSSATTDKDGGGGGGGGDGGEADEDEPPKVEFTPVEEKDSLYSKRCKLFVKVGGSYSDRGVGTLHVKMVDSKVQVLVRADTSLGNILLNIILNDSVPLQRLGKNNVMMICLPTPDSKPPPTSVLLRVKTAEEADQLYESLAKYKPK</sequence>
<feature type="compositionally biased region" description="Low complexity" evidence="8">
    <location>
        <begin position="163"/>
        <end position="174"/>
    </location>
</feature>
<dbReference type="InterPro" id="IPR053074">
    <property type="entry name" value="NPC_Nucleoporin"/>
</dbReference>
<evidence type="ECO:0000313" key="10">
    <source>
        <dbReference type="EnsemblMetazoa" id="AFUN000923-PA"/>
    </source>
</evidence>
<keyword evidence="3" id="KW-0509">mRNA transport</keyword>
<protein>
    <submittedName>
        <fullName evidence="10">RanBD1 domain-containing protein</fullName>
    </submittedName>
</protein>
<evidence type="ECO:0000256" key="5">
    <source>
        <dbReference type="ARBA" id="ARBA00023010"/>
    </source>
</evidence>
<feature type="region of interest" description="Disordered" evidence="8">
    <location>
        <begin position="214"/>
        <end position="266"/>
    </location>
</feature>
<dbReference type="InterPro" id="IPR000156">
    <property type="entry name" value="Ran_bind_dom"/>
</dbReference>
<name>A0A182R432_ANOFN</name>
<proteinExistence type="predicted"/>
<evidence type="ECO:0000256" key="8">
    <source>
        <dbReference type="SAM" id="MobiDB-lite"/>
    </source>
</evidence>
<feature type="region of interest" description="Disordered" evidence="8">
    <location>
        <begin position="389"/>
        <end position="443"/>
    </location>
</feature>
<feature type="domain" description="RanBD1" evidence="9">
    <location>
        <begin position="788"/>
        <end position="906"/>
    </location>
</feature>
<dbReference type="Pfam" id="PF08911">
    <property type="entry name" value="NUP50"/>
    <property type="match status" value="1"/>
</dbReference>
<feature type="region of interest" description="Disordered" evidence="8">
    <location>
        <begin position="754"/>
        <end position="800"/>
    </location>
</feature>
<keyword evidence="4" id="KW-0653">Protein transport</keyword>
<keyword evidence="5" id="KW-0811">Translocation</keyword>
<keyword evidence="6" id="KW-0906">Nuclear pore complex</keyword>
<feature type="region of interest" description="Disordered" evidence="8">
    <location>
        <begin position="152"/>
        <end position="178"/>
    </location>
</feature>
<feature type="region of interest" description="Disordered" evidence="8">
    <location>
        <begin position="456"/>
        <end position="509"/>
    </location>
</feature>
<dbReference type="InterPro" id="IPR015007">
    <property type="entry name" value="NUP2/50/61"/>
</dbReference>
<evidence type="ECO:0000256" key="6">
    <source>
        <dbReference type="ARBA" id="ARBA00023132"/>
    </source>
</evidence>
<dbReference type="GO" id="GO:0015031">
    <property type="term" value="P:protein transport"/>
    <property type="evidence" value="ECO:0007669"/>
    <property type="project" value="UniProtKB-KW"/>
</dbReference>
<evidence type="ECO:0000256" key="1">
    <source>
        <dbReference type="ARBA" id="ARBA00004567"/>
    </source>
</evidence>
<evidence type="ECO:0000256" key="7">
    <source>
        <dbReference type="ARBA" id="ARBA00023242"/>
    </source>
</evidence>